<gene>
    <name evidence="7 10" type="primary">nusA</name>
    <name evidence="11" type="ORF">ATX59_02060</name>
    <name evidence="10" type="ORF">GA838_05425</name>
    <name evidence="12" type="ORF">OENI_0393</name>
</gene>
<keyword evidence="4 7" id="KW-0694">RNA-binding</keyword>
<dbReference type="HAMAP" id="MF_00945_B">
    <property type="entry name" value="NusA_B"/>
    <property type="match status" value="1"/>
</dbReference>
<dbReference type="GO" id="GO:0003700">
    <property type="term" value="F:DNA-binding transcription factor activity"/>
    <property type="evidence" value="ECO:0007669"/>
    <property type="project" value="InterPro"/>
</dbReference>
<evidence type="ECO:0000256" key="2">
    <source>
        <dbReference type="ARBA" id="ARBA00022490"/>
    </source>
</evidence>
<dbReference type="SUPFAM" id="SSF50249">
    <property type="entry name" value="Nucleic acid-binding proteins"/>
    <property type="match status" value="1"/>
</dbReference>
<dbReference type="NCBIfam" id="TIGR01953">
    <property type="entry name" value="NusA"/>
    <property type="match status" value="1"/>
</dbReference>
<dbReference type="EMBL" id="LR031358">
    <property type="protein sequence ID" value="VDB97389.1"/>
    <property type="molecule type" value="Genomic_DNA"/>
</dbReference>
<organism evidence="11 13">
    <name type="scientific">Oenococcus oeni</name>
    <name type="common">Leuconostoc oenos</name>
    <dbReference type="NCBI Taxonomy" id="1247"/>
    <lineage>
        <taxon>Bacteria</taxon>
        <taxon>Bacillati</taxon>
        <taxon>Bacillota</taxon>
        <taxon>Bacilli</taxon>
        <taxon>Lactobacillales</taxon>
        <taxon>Lactobacillaceae</taxon>
        <taxon>Oenococcus</taxon>
    </lineage>
</organism>
<evidence type="ECO:0000256" key="6">
    <source>
        <dbReference type="ARBA" id="ARBA00023163"/>
    </source>
</evidence>
<dbReference type="Proteomes" id="UP001281024">
    <property type="component" value="Unassembled WGS sequence"/>
</dbReference>
<name>A0A6N4A8N0_OENOE</name>
<evidence type="ECO:0000313" key="10">
    <source>
        <dbReference type="EMBL" id="MDV7715200.1"/>
    </source>
</evidence>
<dbReference type="Gene3D" id="3.30.300.20">
    <property type="match status" value="2"/>
</dbReference>
<dbReference type="GO" id="GO:0003723">
    <property type="term" value="F:RNA binding"/>
    <property type="evidence" value="ECO:0007669"/>
    <property type="project" value="UniProtKB-UniRule"/>
</dbReference>
<dbReference type="Pfam" id="PF08529">
    <property type="entry name" value="NusA_N"/>
    <property type="match status" value="1"/>
</dbReference>
<dbReference type="AlphaFoldDB" id="A0A6N4A8N0"/>
<reference evidence="11 13" key="1">
    <citation type="journal article" date="2016" name="BMC Genomics">
        <title>Consensus pan-genome assembly of the specialised wine bacterium Oenococcus oeni.</title>
        <authorList>
            <person name="Sternes P.R."/>
            <person name="Borneman A.R."/>
        </authorList>
    </citation>
    <scope>NUCLEOTIDE SEQUENCE [LARGE SCALE GENOMIC DNA]</scope>
    <source>
        <strain evidence="11 13">AWRIB661</strain>
    </source>
</reference>
<dbReference type="Pfam" id="PF13184">
    <property type="entry name" value="KH_NusA_1st"/>
    <property type="match status" value="1"/>
</dbReference>
<feature type="compositionally biased region" description="Acidic residues" evidence="8">
    <location>
        <begin position="416"/>
        <end position="425"/>
    </location>
</feature>
<dbReference type="Gene3D" id="3.30.1480.10">
    <property type="entry name" value="NusA, N-terminal domain"/>
    <property type="match status" value="1"/>
</dbReference>
<dbReference type="FunFam" id="3.30.300.20:FF:000002">
    <property type="entry name" value="Transcription termination/antitermination protein NusA"/>
    <property type="match status" value="1"/>
</dbReference>
<dbReference type="InterPro" id="IPR015946">
    <property type="entry name" value="KH_dom-like_a/b"/>
</dbReference>
<keyword evidence="5 7" id="KW-0805">Transcription regulation</keyword>
<dbReference type="EMBL" id="WERV01000003">
    <property type="protein sequence ID" value="MDV7715200.1"/>
    <property type="molecule type" value="Genomic_DNA"/>
</dbReference>
<dbReference type="InterPro" id="IPR009019">
    <property type="entry name" value="KH_sf_prok-type"/>
</dbReference>
<dbReference type="InterPro" id="IPR030842">
    <property type="entry name" value="TF_NusA_bacterial"/>
</dbReference>
<dbReference type="RefSeq" id="WP_032817336.1">
    <property type="nucleotide sequence ID" value="NZ_CP014324.1"/>
</dbReference>
<reference evidence="10" key="3">
    <citation type="submission" date="2019-10" db="EMBL/GenBank/DDBJ databases">
        <title>Malate fermentation in French cider.</title>
        <authorList>
            <person name="Cousin F.J."/>
            <person name="Medina Fernandez S."/>
            <person name="Misery B."/>
            <person name="Laplace J.-M."/>
            <person name="Cretenet M."/>
        </authorList>
    </citation>
    <scope>NUCLEOTIDE SEQUENCE</scope>
    <source>
        <strain evidence="10">UCMA15129</strain>
    </source>
</reference>
<evidence type="ECO:0000313" key="13">
    <source>
        <dbReference type="Proteomes" id="UP000181728"/>
    </source>
</evidence>
<reference evidence="12 14" key="2">
    <citation type="submission" date="2018-08" db="EMBL/GenBank/DDBJ databases">
        <authorList>
            <person name="Lorentzen P. G. S. M."/>
        </authorList>
    </citation>
    <scope>NUCLEOTIDE SEQUENCE [LARGE SCALE GENOMIC DNA]</scope>
    <source>
        <strain evidence="12 14">CRBO_1381</strain>
    </source>
</reference>
<feature type="domain" description="K Homology" evidence="9">
    <location>
        <begin position="237"/>
        <end position="300"/>
    </location>
</feature>
<feature type="region of interest" description="Disordered" evidence="8">
    <location>
        <begin position="367"/>
        <end position="441"/>
    </location>
</feature>
<evidence type="ECO:0000256" key="8">
    <source>
        <dbReference type="SAM" id="MobiDB-lite"/>
    </source>
</evidence>
<dbReference type="GO" id="GO:0031564">
    <property type="term" value="P:transcription antitermination"/>
    <property type="evidence" value="ECO:0007669"/>
    <property type="project" value="UniProtKB-UniRule"/>
</dbReference>
<dbReference type="GO" id="GO:0005829">
    <property type="term" value="C:cytosol"/>
    <property type="evidence" value="ECO:0007669"/>
    <property type="project" value="TreeGrafter"/>
</dbReference>
<dbReference type="Pfam" id="PF26594">
    <property type="entry name" value="KH_NusA_2nd"/>
    <property type="match status" value="1"/>
</dbReference>
<dbReference type="InterPro" id="IPR010213">
    <property type="entry name" value="TF_NusA"/>
</dbReference>
<dbReference type="CDD" id="cd02134">
    <property type="entry name" value="KH-II_NusA_rpt1"/>
    <property type="match status" value="1"/>
</dbReference>
<dbReference type="Proteomes" id="UP000294726">
    <property type="component" value="Chromosome"/>
</dbReference>
<evidence type="ECO:0000256" key="3">
    <source>
        <dbReference type="ARBA" id="ARBA00022814"/>
    </source>
</evidence>
<dbReference type="PANTHER" id="PTHR22648">
    <property type="entry name" value="TRANSCRIPTION TERMINATION FACTOR NUSA"/>
    <property type="match status" value="1"/>
</dbReference>
<sequence>MASDYRRELFSALQALQAEKGISQEDAITSLKDTLVTAYKKNFEGETNVEVDVDPEKQEFNLLQIKEVIPDGDMIDPYSEIYLKDAREINSAYEAGDQIKFEINPRDFGRLAAQSGKNKSTQTIREKEKEAIHARYEGFEHEIVSARVAREDQRFLWVTMPDGQEAAMGDKDRIPGETYKTGDPIKVLINRVEDSATRGPQIYVSRTSPELVKRLFEQEVPEVYDGTVVIESIAREAGDRSKVAVRTTDSNLDPVGTLVGPRGSRVQAVVNELHGENMDIVEWVEDEAQYIANALNPAEVVDVIFSPDNDNEVTVIVPDYQLSLAIGKRGQNARLAAKLTKFKIDIKSETQAENDPQLQAILEESAKYAEEEDQSDETDETDEALEDETEYADANEYFSEGADQSDASEEEKTSESAEESSSAEEDSSKAKAKMTEAEVKEAQDEFAAALKNVDFDAILEEKEGDDNKKSDDK</sequence>
<comment type="subunit">
    <text evidence="7">Monomer. Binds directly to the core enzyme of the DNA-dependent RNA polymerase and to nascent RNA.</text>
</comment>
<dbReference type="InterPro" id="IPR012340">
    <property type="entry name" value="NA-bd_OB-fold"/>
</dbReference>
<evidence type="ECO:0000313" key="11">
    <source>
        <dbReference type="EMBL" id="OIM21864.1"/>
    </source>
</evidence>
<keyword evidence="2 7" id="KW-0963">Cytoplasm</keyword>
<evidence type="ECO:0000313" key="12">
    <source>
        <dbReference type="EMBL" id="VDB97389.1"/>
    </source>
</evidence>
<feature type="compositionally biased region" description="Acidic residues" evidence="8">
    <location>
        <begin position="370"/>
        <end position="393"/>
    </location>
</feature>
<dbReference type="GO" id="GO:0006353">
    <property type="term" value="P:DNA-templated transcription termination"/>
    <property type="evidence" value="ECO:0007669"/>
    <property type="project" value="UniProtKB-UniRule"/>
</dbReference>
<dbReference type="EMBL" id="MLOK01000023">
    <property type="protein sequence ID" value="OIM21864.1"/>
    <property type="molecule type" value="Genomic_DNA"/>
</dbReference>
<dbReference type="Proteomes" id="UP000181728">
    <property type="component" value="Unassembled WGS sequence"/>
</dbReference>
<comment type="similarity">
    <text evidence="7">Belongs to the NusA family.</text>
</comment>
<accession>A0A6N4A8N0</accession>
<evidence type="ECO:0000259" key="9">
    <source>
        <dbReference type="SMART" id="SM00322"/>
    </source>
</evidence>
<evidence type="ECO:0000313" key="14">
    <source>
        <dbReference type="Proteomes" id="UP000294726"/>
    </source>
</evidence>
<dbReference type="InterPro" id="IPR058582">
    <property type="entry name" value="KH_NusA_2nd"/>
</dbReference>
<dbReference type="Gene3D" id="2.40.50.140">
    <property type="entry name" value="Nucleic acid-binding proteins"/>
    <property type="match status" value="1"/>
</dbReference>
<dbReference type="InterPro" id="IPR004087">
    <property type="entry name" value="KH_dom"/>
</dbReference>
<dbReference type="InterPro" id="IPR025249">
    <property type="entry name" value="TF_NusA_KH_1st"/>
</dbReference>
<keyword evidence="3 7" id="KW-0889">Transcription antitermination</keyword>
<dbReference type="CDD" id="cd04455">
    <property type="entry name" value="S1_NusA"/>
    <property type="match status" value="1"/>
</dbReference>
<evidence type="ECO:0000256" key="5">
    <source>
        <dbReference type="ARBA" id="ARBA00023015"/>
    </source>
</evidence>
<feature type="domain" description="K Homology" evidence="9">
    <location>
        <begin position="309"/>
        <end position="451"/>
    </location>
</feature>
<keyword evidence="6 7" id="KW-0804">Transcription</keyword>
<dbReference type="InterPro" id="IPR036555">
    <property type="entry name" value="NusA_N_sf"/>
</dbReference>
<keyword evidence="1 7" id="KW-0806">Transcription termination</keyword>
<dbReference type="PANTHER" id="PTHR22648:SF0">
    <property type="entry name" value="TRANSCRIPTION TERMINATION_ANTITERMINATION PROTEIN NUSA"/>
    <property type="match status" value="1"/>
</dbReference>
<dbReference type="SMART" id="SM00322">
    <property type="entry name" value="KH"/>
    <property type="match status" value="2"/>
</dbReference>
<comment type="subcellular location">
    <subcellularLocation>
        <location evidence="7">Cytoplasm</location>
    </subcellularLocation>
</comment>
<dbReference type="SUPFAM" id="SSF54814">
    <property type="entry name" value="Prokaryotic type KH domain (KH-domain type II)"/>
    <property type="match status" value="2"/>
</dbReference>
<dbReference type="CDD" id="cd22529">
    <property type="entry name" value="KH-II_NusA_rpt2"/>
    <property type="match status" value="1"/>
</dbReference>
<dbReference type="FunFam" id="3.30.300.20:FF:000005">
    <property type="entry name" value="Transcription termination/antitermination protein NusA"/>
    <property type="match status" value="1"/>
</dbReference>
<dbReference type="SUPFAM" id="SSF69705">
    <property type="entry name" value="Transcription factor NusA, N-terminal domain"/>
    <property type="match status" value="1"/>
</dbReference>
<evidence type="ECO:0000256" key="7">
    <source>
        <dbReference type="HAMAP-Rule" id="MF_00945"/>
    </source>
</evidence>
<dbReference type="InterPro" id="IPR013735">
    <property type="entry name" value="TF_NusA_N"/>
</dbReference>
<comment type="function">
    <text evidence="7">Participates in both transcription termination and antitermination.</text>
</comment>
<proteinExistence type="inferred from homology"/>
<protein>
    <recommendedName>
        <fullName evidence="7">Transcription termination/antitermination protein NusA</fullName>
    </recommendedName>
</protein>
<dbReference type="PROSITE" id="PS50084">
    <property type="entry name" value="KH_TYPE_1"/>
    <property type="match status" value="1"/>
</dbReference>
<feature type="compositionally biased region" description="Basic and acidic residues" evidence="8">
    <location>
        <begin position="426"/>
        <end position="441"/>
    </location>
</feature>
<evidence type="ECO:0000256" key="4">
    <source>
        <dbReference type="ARBA" id="ARBA00022884"/>
    </source>
</evidence>
<evidence type="ECO:0000256" key="1">
    <source>
        <dbReference type="ARBA" id="ARBA00022472"/>
    </source>
</evidence>